<name>A0A835KXY4_9POAL</name>
<gene>
    <name evidence="1" type="ORF">HU200_003780</name>
</gene>
<accession>A0A835KXY4</accession>
<dbReference type="EMBL" id="JACEFO010000229">
    <property type="protein sequence ID" value="KAF8776096.1"/>
    <property type="molecule type" value="Genomic_DNA"/>
</dbReference>
<evidence type="ECO:0000313" key="1">
    <source>
        <dbReference type="EMBL" id="KAF8776096.1"/>
    </source>
</evidence>
<reference evidence="1" key="1">
    <citation type="submission" date="2020-07" db="EMBL/GenBank/DDBJ databases">
        <title>Genome sequence and genetic diversity analysis of an under-domesticated orphan crop, white fonio (Digitaria exilis).</title>
        <authorList>
            <person name="Bennetzen J.L."/>
            <person name="Chen S."/>
            <person name="Ma X."/>
            <person name="Wang X."/>
            <person name="Yssel A.E.J."/>
            <person name="Chaluvadi S.R."/>
            <person name="Johnson M."/>
            <person name="Gangashetty P."/>
            <person name="Hamidou F."/>
            <person name="Sanogo M.D."/>
            <person name="Zwaenepoel A."/>
            <person name="Wallace J."/>
            <person name="Van De Peer Y."/>
            <person name="Van Deynze A."/>
        </authorList>
    </citation>
    <scope>NUCLEOTIDE SEQUENCE</scope>
    <source>
        <tissue evidence="1">Leaves</tissue>
    </source>
</reference>
<sequence length="29" mass="3293">MIEKPEPFCYDTMDECRSACPSCNPKCPP</sequence>
<proteinExistence type="predicted"/>
<comment type="caution">
    <text evidence="1">The sequence shown here is derived from an EMBL/GenBank/DDBJ whole genome shotgun (WGS) entry which is preliminary data.</text>
</comment>
<dbReference type="AlphaFoldDB" id="A0A835KXY4"/>
<evidence type="ECO:0000313" key="2">
    <source>
        <dbReference type="Proteomes" id="UP000636709"/>
    </source>
</evidence>
<protein>
    <submittedName>
        <fullName evidence="1">Uncharacterized protein</fullName>
    </submittedName>
</protein>
<keyword evidence="2" id="KW-1185">Reference proteome</keyword>
<dbReference type="Proteomes" id="UP000636709">
    <property type="component" value="Unassembled WGS sequence"/>
</dbReference>
<organism evidence="1 2">
    <name type="scientific">Digitaria exilis</name>
    <dbReference type="NCBI Taxonomy" id="1010633"/>
    <lineage>
        <taxon>Eukaryota</taxon>
        <taxon>Viridiplantae</taxon>
        <taxon>Streptophyta</taxon>
        <taxon>Embryophyta</taxon>
        <taxon>Tracheophyta</taxon>
        <taxon>Spermatophyta</taxon>
        <taxon>Magnoliopsida</taxon>
        <taxon>Liliopsida</taxon>
        <taxon>Poales</taxon>
        <taxon>Poaceae</taxon>
        <taxon>PACMAD clade</taxon>
        <taxon>Panicoideae</taxon>
        <taxon>Panicodae</taxon>
        <taxon>Paniceae</taxon>
        <taxon>Anthephorinae</taxon>
        <taxon>Digitaria</taxon>
    </lineage>
</organism>